<dbReference type="EMBL" id="WEID01000035">
    <property type="protein sequence ID" value="KAB8137798.1"/>
    <property type="molecule type" value="Genomic_DNA"/>
</dbReference>
<comment type="subcellular location">
    <subcellularLocation>
        <location evidence="1 7">Cell membrane</location>
        <topology evidence="1 7">Multi-pass membrane protein</topology>
    </subcellularLocation>
</comment>
<keyword evidence="6 7" id="KW-0472">Membrane</keyword>
<evidence type="ECO:0000256" key="2">
    <source>
        <dbReference type="ARBA" id="ARBA00022448"/>
    </source>
</evidence>
<organism evidence="9 10">
    <name type="scientific">Gracilibacillus oryzae</name>
    <dbReference type="NCBI Taxonomy" id="1672701"/>
    <lineage>
        <taxon>Bacteria</taxon>
        <taxon>Bacillati</taxon>
        <taxon>Bacillota</taxon>
        <taxon>Bacilli</taxon>
        <taxon>Bacillales</taxon>
        <taxon>Bacillaceae</taxon>
        <taxon>Gracilibacillus</taxon>
    </lineage>
</organism>
<evidence type="ECO:0000259" key="8">
    <source>
        <dbReference type="PROSITE" id="PS50928"/>
    </source>
</evidence>
<keyword evidence="2 7" id="KW-0813">Transport</keyword>
<keyword evidence="3" id="KW-1003">Cell membrane</keyword>
<gene>
    <name evidence="9" type="primary">phnE</name>
    <name evidence="9" type="ORF">F9U64_07625</name>
</gene>
<keyword evidence="5 7" id="KW-1133">Transmembrane helix</keyword>
<comment type="similarity">
    <text evidence="7">Belongs to the binding-protein-dependent transport system permease family.</text>
</comment>
<dbReference type="Gene3D" id="1.10.3720.10">
    <property type="entry name" value="MetI-like"/>
    <property type="match status" value="1"/>
</dbReference>
<protein>
    <submittedName>
        <fullName evidence="9">Phosphonate ABC transporter, permease protein PhnE</fullName>
    </submittedName>
</protein>
<comment type="caution">
    <text evidence="9">The sequence shown here is derived from an EMBL/GenBank/DDBJ whole genome shotgun (WGS) entry which is preliminary data.</text>
</comment>
<dbReference type="CDD" id="cd06261">
    <property type="entry name" value="TM_PBP2"/>
    <property type="match status" value="1"/>
</dbReference>
<dbReference type="PANTHER" id="PTHR30043">
    <property type="entry name" value="PHOSPHONATES TRANSPORT SYSTEM PERMEASE PROTEIN"/>
    <property type="match status" value="1"/>
</dbReference>
<dbReference type="PANTHER" id="PTHR30043:SF1">
    <property type="entry name" value="ABC TRANSPORT SYSTEM PERMEASE PROTEIN P69"/>
    <property type="match status" value="1"/>
</dbReference>
<feature type="domain" description="ABC transmembrane type-1" evidence="8">
    <location>
        <begin position="80"/>
        <end position="263"/>
    </location>
</feature>
<keyword evidence="10" id="KW-1185">Reference proteome</keyword>
<proteinExistence type="inferred from homology"/>
<dbReference type="Proteomes" id="UP000480246">
    <property type="component" value="Unassembled WGS sequence"/>
</dbReference>
<feature type="transmembrane region" description="Helical" evidence="7">
    <location>
        <begin position="88"/>
        <end position="111"/>
    </location>
</feature>
<evidence type="ECO:0000256" key="1">
    <source>
        <dbReference type="ARBA" id="ARBA00004651"/>
    </source>
</evidence>
<evidence type="ECO:0000256" key="5">
    <source>
        <dbReference type="ARBA" id="ARBA00022989"/>
    </source>
</evidence>
<reference evidence="9 10" key="1">
    <citation type="submission" date="2019-10" db="EMBL/GenBank/DDBJ databases">
        <title>Gracilibacillus sp. nov. isolated from rice seeds.</title>
        <authorList>
            <person name="He S."/>
        </authorList>
    </citation>
    <scope>NUCLEOTIDE SEQUENCE [LARGE SCALE GENOMIC DNA]</scope>
    <source>
        <strain evidence="9 10">TD8</strain>
    </source>
</reference>
<dbReference type="GO" id="GO:0015416">
    <property type="term" value="F:ABC-type phosphonate transporter activity"/>
    <property type="evidence" value="ECO:0007669"/>
    <property type="project" value="InterPro"/>
</dbReference>
<evidence type="ECO:0000256" key="7">
    <source>
        <dbReference type="RuleBase" id="RU363032"/>
    </source>
</evidence>
<feature type="transmembrane region" description="Helical" evidence="7">
    <location>
        <begin position="27"/>
        <end position="46"/>
    </location>
</feature>
<dbReference type="GO" id="GO:0005886">
    <property type="term" value="C:plasma membrane"/>
    <property type="evidence" value="ECO:0007669"/>
    <property type="project" value="UniProtKB-SubCell"/>
</dbReference>
<evidence type="ECO:0000256" key="6">
    <source>
        <dbReference type="ARBA" id="ARBA00023136"/>
    </source>
</evidence>
<evidence type="ECO:0000256" key="3">
    <source>
        <dbReference type="ARBA" id="ARBA00022475"/>
    </source>
</evidence>
<dbReference type="NCBIfam" id="TIGR01097">
    <property type="entry name" value="PhnE"/>
    <property type="match status" value="1"/>
</dbReference>
<dbReference type="InterPro" id="IPR035906">
    <property type="entry name" value="MetI-like_sf"/>
</dbReference>
<dbReference type="PROSITE" id="PS50928">
    <property type="entry name" value="ABC_TM1"/>
    <property type="match status" value="1"/>
</dbReference>
<feature type="transmembrane region" description="Helical" evidence="7">
    <location>
        <begin position="245"/>
        <end position="266"/>
    </location>
</feature>
<dbReference type="InterPro" id="IPR000515">
    <property type="entry name" value="MetI-like"/>
</dbReference>
<evidence type="ECO:0000313" key="10">
    <source>
        <dbReference type="Proteomes" id="UP000480246"/>
    </source>
</evidence>
<keyword evidence="4 7" id="KW-0812">Transmembrane</keyword>
<name>A0A7C8L4F7_9BACI</name>
<dbReference type="RefSeq" id="WP_153402406.1">
    <property type="nucleotide sequence ID" value="NZ_ML762427.1"/>
</dbReference>
<dbReference type="Pfam" id="PF00528">
    <property type="entry name" value="BPD_transp_1"/>
    <property type="match status" value="1"/>
</dbReference>
<dbReference type="OrthoDB" id="9808005at2"/>
<dbReference type="SUPFAM" id="SSF161098">
    <property type="entry name" value="MetI-like"/>
    <property type="match status" value="1"/>
</dbReference>
<accession>A0A7C8L4F7</accession>
<evidence type="ECO:0000256" key="4">
    <source>
        <dbReference type="ARBA" id="ARBA00022692"/>
    </source>
</evidence>
<sequence length="271" mass="29834">MYDKIFPPKKILLPNGKTVLEKRTRTPLILILIGIGIILSCEFTNFDMNQLIDRWDEFFVIIGEMIPPNWESLPDVWTPLMDTIKMSLLGSLLGSLAAIPVAYCAASNIVCSNVINTIAKVFLSILRTLPTLVAALIATFIFGLGTLAGTVAIFLFTLAYVGKLLYEQIENAGMGSFEAMESLGMTRVQAFRNAIFPQILPNYLSTSLFCFEGNVRYSAILGYVGAGGIGLLLKEGIGWRDYASVGMILLVLVITVLVIETVSEYFRKKLV</sequence>
<dbReference type="AlphaFoldDB" id="A0A7C8L4F7"/>
<feature type="transmembrane region" description="Helical" evidence="7">
    <location>
        <begin position="132"/>
        <end position="161"/>
    </location>
</feature>
<evidence type="ECO:0000313" key="9">
    <source>
        <dbReference type="EMBL" id="KAB8137798.1"/>
    </source>
</evidence>
<dbReference type="InterPro" id="IPR005769">
    <property type="entry name" value="PhnE/PtxC"/>
</dbReference>